<reference evidence="16" key="1">
    <citation type="journal article" date="2016" name="Nature">
        <title>Genome evolution in the allotetraploid frog Xenopus laevis.</title>
        <authorList>
            <person name="Session A.M."/>
            <person name="Uno Y."/>
            <person name="Kwon T."/>
            <person name="Chapman J.A."/>
            <person name="Toyoda A."/>
            <person name="Takahashi S."/>
            <person name="Fukui A."/>
            <person name="Hikosaka A."/>
            <person name="Suzuki A."/>
            <person name="Kondo M."/>
            <person name="van Heeringen S.J."/>
            <person name="Quigley I."/>
            <person name="Heinz S."/>
            <person name="Ogino H."/>
            <person name="Ochi H."/>
            <person name="Hellsten U."/>
            <person name="Lyons J.B."/>
            <person name="Simakov O."/>
            <person name="Putnam N."/>
            <person name="Stites J."/>
            <person name="Kuroki Y."/>
            <person name="Tanaka T."/>
            <person name="Michiue T."/>
            <person name="Watanabe M."/>
            <person name="Bogdanovic O."/>
            <person name="Lister R."/>
            <person name="Georgiou G."/>
            <person name="Paranjpe S.S."/>
            <person name="van Kruijsbergen I."/>
            <person name="Shu S."/>
            <person name="Carlson J."/>
            <person name="Kinoshita T."/>
            <person name="Ohta Y."/>
            <person name="Mawaribuchi S."/>
            <person name="Jenkins J."/>
            <person name="Grimwood J."/>
            <person name="Schmutz J."/>
            <person name="Mitros T."/>
            <person name="Mozaffari S.V."/>
            <person name="Suzuki Y."/>
            <person name="Haramoto Y."/>
            <person name="Yamamoto T.S."/>
            <person name="Takagi C."/>
            <person name="Heald R."/>
            <person name="Miller K."/>
            <person name="Haudenschild C."/>
            <person name="Kitzman J."/>
            <person name="Nakayama T."/>
            <person name="Izutsu Y."/>
            <person name="Robert J."/>
            <person name="Fortriede J."/>
            <person name="Burns K."/>
            <person name="Lotay V."/>
            <person name="Karimi K."/>
            <person name="Yasuoka Y."/>
            <person name="Dichmann D.S."/>
            <person name="Flajnik M.F."/>
            <person name="Houston D.W."/>
            <person name="Shendure J."/>
            <person name="DuPasquier L."/>
            <person name="Vize P.D."/>
            <person name="Zorn A.M."/>
            <person name="Ito M."/>
            <person name="Marcotte E.M."/>
            <person name="Wallingford J.B."/>
            <person name="Ito Y."/>
            <person name="Asashima M."/>
            <person name="Ueno N."/>
            <person name="Matsuda Y."/>
            <person name="Veenstra G.J."/>
            <person name="Fujiyama A."/>
            <person name="Harland R.M."/>
            <person name="Taira M."/>
            <person name="Rokhsar D.S."/>
        </authorList>
    </citation>
    <scope>NUCLEOTIDE SEQUENCE [LARGE SCALE GENOMIC DNA]</scope>
    <source>
        <strain evidence="16">J</strain>
    </source>
</reference>
<comment type="subcellular location">
    <subcellularLocation>
        <location evidence="1">Cytoplasm</location>
    </subcellularLocation>
</comment>
<dbReference type="GO" id="GO:0004867">
    <property type="term" value="F:serine-type endopeptidase inhibitor activity"/>
    <property type="evidence" value="ECO:0007669"/>
    <property type="project" value="UniProtKB-KW"/>
</dbReference>
<keyword evidence="3" id="KW-0963">Cytoplasm</keyword>
<dbReference type="GO" id="GO:0043409">
    <property type="term" value="P:negative regulation of MAPK cascade"/>
    <property type="evidence" value="ECO:0007669"/>
    <property type="project" value="TreeGrafter"/>
</dbReference>
<dbReference type="PANTHER" id="PTHR11362">
    <property type="entry name" value="PHOSPHATIDYLETHANOLAMINE-BINDING PROTEIN"/>
    <property type="match status" value="1"/>
</dbReference>
<proteinExistence type="inferred from homology"/>
<evidence type="ECO:0000256" key="7">
    <source>
        <dbReference type="ARBA" id="ARBA00022840"/>
    </source>
</evidence>
<evidence type="ECO:0000256" key="6">
    <source>
        <dbReference type="ARBA" id="ARBA00022741"/>
    </source>
</evidence>
<gene>
    <name evidence="15" type="ORF">XELAEV_18007898mg</name>
</gene>
<keyword evidence="7" id="KW-0067">ATP-binding</keyword>
<evidence type="ECO:0000256" key="11">
    <source>
        <dbReference type="ARBA" id="ARBA00037110"/>
    </source>
</evidence>
<evidence type="ECO:0000256" key="4">
    <source>
        <dbReference type="ARBA" id="ARBA00022553"/>
    </source>
</evidence>
<dbReference type="FunFam" id="3.90.280.10:FF:000003">
    <property type="entry name" value="phosphatidylethanolamine-binding protein 1"/>
    <property type="match status" value="1"/>
</dbReference>
<keyword evidence="8" id="KW-0722">Serine protease inhibitor</keyword>
<dbReference type="AlphaFoldDB" id="A0A974I5U0"/>
<dbReference type="GO" id="GO:0005737">
    <property type="term" value="C:cytoplasm"/>
    <property type="evidence" value="ECO:0007669"/>
    <property type="project" value="UniProtKB-SubCell"/>
</dbReference>
<sequence length="246" mass="27701">MLVHSENSPAFGALDTTSHLLHWRKLHFQVHAAISSHPLGGAHHYSAVTRVMWLHQLDPNMPVDVSQWSGALALNEVEEKPAHPLVVRYGSLGIEELGQLLTPTQVQNRPTSIEWEGMDSNKLYTLVLTDPDAPSRKNPKFREWHHFLVANMKGNDINSGCVLSDYIGSGPPKGSGLHRYVWLVYEQKEELKCNEKVLCNRSGEHRGMFKVASFGQKYKLGSPVAGNCYQAEWDDYVPKLYEQLSS</sequence>
<dbReference type="InterPro" id="IPR008914">
    <property type="entry name" value="PEBP"/>
</dbReference>
<dbReference type="InterPro" id="IPR001858">
    <property type="entry name" value="Phosphatidylethanolamine-bd_CS"/>
</dbReference>
<dbReference type="Pfam" id="PF01161">
    <property type="entry name" value="PBP"/>
    <property type="match status" value="1"/>
</dbReference>
<accession>A0A974I5U0</accession>
<dbReference type="EMBL" id="CM004466">
    <property type="protein sequence ID" value="OCU02137.1"/>
    <property type="molecule type" value="Genomic_DNA"/>
</dbReference>
<name>A0A974I5U0_XENLA</name>
<dbReference type="Proteomes" id="UP000694892">
    <property type="component" value="Chromosome 1L"/>
</dbReference>
<evidence type="ECO:0000256" key="14">
    <source>
        <dbReference type="ARBA" id="ARBA00046934"/>
    </source>
</evidence>
<dbReference type="SUPFAM" id="SSF49777">
    <property type="entry name" value="PEBP-like"/>
    <property type="match status" value="1"/>
</dbReference>
<keyword evidence="9" id="KW-0446">Lipid-binding</keyword>
<evidence type="ECO:0000313" key="15">
    <source>
        <dbReference type="EMBL" id="OCU02137.1"/>
    </source>
</evidence>
<keyword evidence="4" id="KW-0597">Phosphoprotein</keyword>
<evidence type="ECO:0000256" key="1">
    <source>
        <dbReference type="ARBA" id="ARBA00004496"/>
    </source>
</evidence>
<dbReference type="Gene3D" id="3.90.280.10">
    <property type="entry name" value="PEBP-like"/>
    <property type="match status" value="1"/>
</dbReference>
<dbReference type="PROSITE" id="PS01220">
    <property type="entry name" value="PBP"/>
    <property type="match status" value="1"/>
</dbReference>
<dbReference type="GO" id="GO:0005524">
    <property type="term" value="F:ATP binding"/>
    <property type="evidence" value="ECO:0007669"/>
    <property type="project" value="UniProtKB-KW"/>
</dbReference>
<evidence type="ECO:0000256" key="5">
    <source>
        <dbReference type="ARBA" id="ARBA00022690"/>
    </source>
</evidence>
<evidence type="ECO:0000256" key="13">
    <source>
        <dbReference type="ARBA" id="ARBA00043158"/>
    </source>
</evidence>
<organism evidence="15 16">
    <name type="scientific">Xenopus laevis</name>
    <name type="common">African clawed frog</name>
    <dbReference type="NCBI Taxonomy" id="8355"/>
    <lineage>
        <taxon>Eukaryota</taxon>
        <taxon>Metazoa</taxon>
        <taxon>Chordata</taxon>
        <taxon>Craniata</taxon>
        <taxon>Vertebrata</taxon>
        <taxon>Euteleostomi</taxon>
        <taxon>Amphibia</taxon>
        <taxon>Batrachia</taxon>
        <taxon>Anura</taxon>
        <taxon>Pipoidea</taxon>
        <taxon>Pipidae</taxon>
        <taxon>Xenopodinae</taxon>
        <taxon>Xenopus</taxon>
        <taxon>Xenopus</taxon>
    </lineage>
</organism>
<evidence type="ECO:0000313" key="16">
    <source>
        <dbReference type="Proteomes" id="UP000694892"/>
    </source>
</evidence>
<evidence type="ECO:0000256" key="9">
    <source>
        <dbReference type="ARBA" id="ARBA00023121"/>
    </source>
</evidence>
<keyword evidence="6" id="KW-0547">Nucleotide-binding</keyword>
<dbReference type="PANTHER" id="PTHR11362:SF151">
    <property type="entry name" value="PHOSPHATIDYLETHANOLAMINE-BINDING PROTEIN 1"/>
    <property type="match status" value="1"/>
</dbReference>
<comment type="similarity">
    <text evidence="2">Belongs to the phosphatidylethanolamine-binding protein family.</text>
</comment>
<dbReference type="InterPro" id="IPR035810">
    <property type="entry name" value="PEBP_euk"/>
</dbReference>
<keyword evidence="10" id="KW-1015">Disulfide bond</keyword>
<evidence type="ECO:0000256" key="3">
    <source>
        <dbReference type="ARBA" id="ARBA00022490"/>
    </source>
</evidence>
<evidence type="ECO:0000256" key="10">
    <source>
        <dbReference type="ARBA" id="ARBA00023157"/>
    </source>
</evidence>
<evidence type="ECO:0000256" key="8">
    <source>
        <dbReference type="ARBA" id="ARBA00022900"/>
    </source>
</evidence>
<evidence type="ECO:0000256" key="12">
    <source>
        <dbReference type="ARBA" id="ARBA00040856"/>
    </source>
</evidence>
<comment type="subunit">
    <text evidence="14">Has a tendency to form dimers by disulfide cross-linking. Interacts with RAF1 and this interaction is enhanced if RAF1 is phosphorylated on residues 'Ser-338', 'Ser-339', 'Tyr-340' and 'Tyr-341'. Interacts with ALOX15; in response to IL13/interleukin-13, prevents the interaction of PEBP1 with RAF1 to activate the ERK signaling cascade.</text>
</comment>
<comment type="function">
    <text evidence="11">HCNP may be involved in the function of the presynaptic cholinergic neurons of the central nervous system. HCNP increases the production of choline acetyltransferase but not acetylcholinesterase. Seems to be mediated by a specific receptor.</text>
</comment>
<protein>
    <recommendedName>
        <fullName evidence="12">Phosphatidylethanolamine-binding protein 1</fullName>
    </recommendedName>
    <alternativeName>
        <fullName evidence="13">HCNPpp</fullName>
    </alternativeName>
</protein>
<dbReference type="InterPro" id="IPR036610">
    <property type="entry name" value="PEBP-like_sf"/>
</dbReference>
<dbReference type="CDD" id="cd00866">
    <property type="entry name" value="PEBP_euk"/>
    <property type="match status" value="1"/>
</dbReference>
<keyword evidence="5" id="KW-0646">Protease inhibitor</keyword>
<dbReference type="GO" id="GO:0008289">
    <property type="term" value="F:lipid binding"/>
    <property type="evidence" value="ECO:0007669"/>
    <property type="project" value="UniProtKB-KW"/>
</dbReference>
<evidence type="ECO:0000256" key="2">
    <source>
        <dbReference type="ARBA" id="ARBA00007091"/>
    </source>
</evidence>